<feature type="region of interest" description="Disordered" evidence="1">
    <location>
        <begin position="64"/>
        <end position="93"/>
    </location>
</feature>
<reference evidence="4" key="1">
    <citation type="submission" date="2023-07" db="EMBL/GenBank/DDBJ databases">
        <title>draft genome sequence of fig (Ficus carica).</title>
        <authorList>
            <person name="Takahashi T."/>
            <person name="Nishimura K."/>
        </authorList>
    </citation>
    <scope>NUCLEOTIDE SEQUENCE</scope>
</reference>
<dbReference type="AlphaFoldDB" id="A0AA88AD98"/>
<accession>A0AA88AD98</accession>
<dbReference type="InterPro" id="IPR011051">
    <property type="entry name" value="RmlC_Cupin_sf"/>
</dbReference>
<keyword evidence="2" id="KW-0732">Signal</keyword>
<dbReference type="SUPFAM" id="SSF51182">
    <property type="entry name" value="RmlC-like cupins"/>
    <property type="match status" value="2"/>
</dbReference>
<dbReference type="InterPro" id="IPR006045">
    <property type="entry name" value="Cupin_1"/>
</dbReference>
<organism evidence="4 5">
    <name type="scientific">Ficus carica</name>
    <name type="common">Common fig</name>
    <dbReference type="NCBI Taxonomy" id="3494"/>
    <lineage>
        <taxon>Eukaryota</taxon>
        <taxon>Viridiplantae</taxon>
        <taxon>Streptophyta</taxon>
        <taxon>Embryophyta</taxon>
        <taxon>Tracheophyta</taxon>
        <taxon>Spermatophyta</taxon>
        <taxon>Magnoliopsida</taxon>
        <taxon>eudicotyledons</taxon>
        <taxon>Gunneridae</taxon>
        <taxon>Pentapetalae</taxon>
        <taxon>rosids</taxon>
        <taxon>fabids</taxon>
        <taxon>Rosales</taxon>
        <taxon>Moraceae</taxon>
        <taxon>Ficeae</taxon>
        <taxon>Ficus</taxon>
    </lineage>
</organism>
<dbReference type="Gene3D" id="2.60.120.10">
    <property type="entry name" value="Jelly Rolls"/>
    <property type="match status" value="2"/>
</dbReference>
<evidence type="ECO:0000256" key="2">
    <source>
        <dbReference type="SAM" id="SignalP"/>
    </source>
</evidence>
<dbReference type="InterPro" id="IPR014710">
    <property type="entry name" value="RmlC-like_jellyroll"/>
</dbReference>
<keyword evidence="5" id="KW-1185">Reference proteome</keyword>
<proteinExistence type="predicted"/>
<dbReference type="SMART" id="SM00835">
    <property type="entry name" value="Cupin_1"/>
    <property type="match status" value="2"/>
</dbReference>
<protein>
    <recommendedName>
        <fullName evidence="3">Cupin type-1 domain-containing protein</fullName>
    </recommendedName>
</protein>
<evidence type="ECO:0000259" key="3">
    <source>
        <dbReference type="SMART" id="SM00835"/>
    </source>
</evidence>
<dbReference type="PANTHER" id="PTHR31189">
    <property type="entry name" value="OS03G0336100 PROTEIN-RELATED"/>
    <property type="match status" value="1"/>
</dbReference>
<name>A0AA88AD98_FICCA</name>
<sequence>MAVLKKSTLLTLLFSVLVLTASLASATQDLELKQCRHQCRHQGGFDEEQRLQCEQRCEEYVRDKKQREREEREEGYTRRRSREDSEEEEERFEQNNPYVFQDEHFDTSVRTEEGRVHVLRKFTERSKLLKGIENYRVGFLEANPRAFVAPVHFDADVIFFVASGKPTITLLKEKKRETFNLQCGDVLHIPAGTPAYMVNRDDREKLFIVKLINPVSLPGEFEPFYGPGGENPESFYKAFSWEVLKAAFKRDRDEIERLFRQQKRGSITKASREQVEELSRHAESGGAAPIWPFKGETKGPFNLFHNHPVSSNRYGSLFEANPEECKELEDLDLIISFANITKGAMIAPYYNSKATKISFVVNGEGWFEMACPHISSEHGHRRGGGTWQGDKSGQSFQRVSGRLRRGVVFVAPAGHPVTAIASENSNLQILSFEVNGKGNTRYPLAGRKNIVNNMENVAKELAFGVPAREVERIFKSQNEEFFFPGPTQQEEGGRRAYI</sequence>
<dbReference type="Pfam" id="PF00190">
    <property type="entry name" value="Cupin_1"/>
    <property type="match status" value="1"/>
</dbReference>
<evidence type="ECO:0000256" key="1">
    <source>
        <dbReference type="SAM" id="MobiDB-lite"/>
    </source>
</evidence>
<feature type="domain" description="Cupin type-1" evidence="3">
    <location>
        <begin position="97"/>
        <end position="256"/>
    </location>
</feature>
<feature type="signal peptide" evidence="2">
    <location>
        <begin position="1"/>
        <end position="26"/>
    </location>
</feature>
<dbReference type="CDD" id="cd02245">
    <property type="entry name" value="cupin_7S_vicilin-like_C"/>
    <property type="match status" value="1"/>
</dbReference>
<gene>
    <name evidence="4" type="ORF">TIFTF001_017988</name>
</gene>
<feature type="chain" id="PRO_5041731495" description="Cupin type-1 domain-containing protein" evidence="2">
    <location>
        <begin position="27"/>
        <end position="498"/>
    </location>
</feature>
<comment type="caution">
    <text evidence="4">The sequence shown here is derived from an EMBL/GenBank/DDBJ whole genome shotgun (WGS) entry which is preliminary data.</text>
</comment>
<feature type="compositionally biased region" description="Basic and acidic residues" evidence="1">
    <location>
        <begin position="64"/>
        <end position="83"/>
    </location>
</feature>
<dbReference type="InterPro" id="IPR050253">
    <property type="entry name" value="Seed_Storage-Functional"/>
</dbReference>
<dbReference type="Proteomes" id="UP001187192">
    <property type="component" value="Unassembled WGS sequence"/>
</dbReference>
<evidence type="ECO:0000313" key="5">
    <source>
        <dbReference type="Proteomes" id="UP001187192"/>
    </source>
</evidence>
<feature type="domain" description="Cupin type-1" evidence="3">
    <location>
        <begin position="301"/>
        <end position="471"/>
    </location>
</feature>
<evidence type="ECO:0000313" key="4">
    <source>
        <dbReference type="EMBL" id="GMN48832.1"/>
    </source>
</evidence>
<dbReference type="EMBL" id="BTGU01000029">
    <property type="protein sequence ID" value="GMN48832.1"/>
    <property type="molecule type" value="Genomic_DNA"/>
</dbReference>
<dbReference type="CDD" id="cd02244">
    <property type="entry name" value="cupin_7S_vicilin-like_N"/>
    <property type="match status" value="1"/>
</dbReference>
<dbReference type="PANTHER" id="PTHR31189:SF13">
    <property type="entry name" value="CUPINCIN"/>
    <property type="match status" value="1"/>
</dbReference>